<evidence type="ECO:0000256" key="6">
    <source>
        <dbReference type="ARBA" id="ARBA00037982"/>
    </source>
</evidence>
<keyword evidence="12" id="KW-1185">Reference proteome</keyword>
<dbReference type="SUPFAM" id="SSF57424">
    <property type="entry name" value="LDL receptor-like module"/>
    <property type="match status" value="1"/>
</dbReference>
<evidence type="ECO:0000256" key="1">
    <source>
        <dbReference type="ARBA" id="ARBA00022679"/>
    </source>
</evidence>
<evidence type="ECO:0000256" key="2">
    <source>
        <dbReference type="ARBA" id="ARBA00022741"/>
    </source>
</evidence>
<dbReference type="SUPFAM" id="SSF56112">
    <property type="entry name" value="Protein kinase-like (PK-like)"/>
    <property type="match status" value="1"/>
</dbReference>
<organism evidence="11 12">
    <name type="scientific">Folsomia candida</name>
    <name type="common">Springtail</name>
    <dbReference type="NCBI Taxonomy" id="158441"/>
    <lineage>
        <taxon>Eukaryota</taxon>
        <taxon>Metazoa</taxon>
        <taxon>Ecdysozoa</taxon>
        <taxon>Arthropoda</taxon>
        <taxon>Hexapoda</taxon>
        <taxon>Collembola</taxon>
        <taxon>Entomobryomorpha</taxon>
        <taxon>Isotomoidea</taxon>
        <taxon>Isotomidae</taxon>
        <taxon>Proisotominae</taxon>
        <taxon>Folsomia</taxon>
    </lineage>
</organism>
<evidence type="ECO:0000256" key="4">
    <source>
        <dbReference type="ARBA" id="ARBA00022840"/>
    </source>
</evidence>
<evidence type="ECO:0000256" key="3">
    <source>
        <dbReference type="ARBA" id="ARBA00022777"/>
    </source>
</evidence>
<gene>
    <name evidence="11" type="ORF">Fcan01_18300</name>
</gene>
<sequence>MGTSQTIRTFKLYEDAFYKCNWDGSGACKAFQISGEQCLNLDDYNDKVSSIDTLGNCMMIWEHPHCTGDSVEIGPLTMYNTDLRGLKMSDGRNWDDQMSSISVSPRLCCSGYFECRNYVCIKPDWVCDGQDDCSDGEDEIHCNRVASVKIDHRPIKSTKQIIEGDGVRSQAHDGRSTIPVRNCSTKETYCHRDAKCIQINETCRETELQVHDGVGTSSAPDKTEINRIFVTSAIVLLVILLFSLIIFMRQRKNRNASTTRTPGIILQPRNSHEMQPFFPQPRSESIFPLPPPWKTNPSLICLSPLGEGFFGKVYQVEDQSAIVPPTEYAIKCIDMVKKLKSCSPSYTTSGEESSRTRQNCMTTLLNEMQIMDQLSCDHVVRYYGCWAEAEDCSQLLLTKSRLEKYIREVIEHCNSSASYIPSSPLSHIFIRMELCNITLKKYLEVFRWRDELGIVTQIAAGLLYVHRKGYIHRDIKPGNIFCKVESGGKSTWKVGDFGLTVMSSEVGNSGVAGTYLYQSPEMRNELSYTDRTDLYSLGSGKRLVPKGHKPKTKNCDLLRLCKIIYKMPPSCLTRHPEIPSLSTFDALQRIFTLTEKLYPQCITWNRNTWRASKTVPDSRLIPWYLLSLLVAVQGSYFLCIICHEIIAFHKDPDITLASGAVLLLSASAEILTTSVVSTFIWKSNELCFVWDNVKRINPPVLISNALGETNVLRRFKTVGVFLNVCISLVILVPLAMCTMPLLFKKVDPTYFIFRH</sequence>
<keyword evidence="9" id="KW-0812">Transmembrane</keyword>
<keyword evidence="2 8" id="KW-0547">Nucleotide-binding</keyword>
<dbReference type="PROSITE" id="PS00108">
    <property type="entry name" value="PROTEIN_KINASE_ST"/>
    <property type="match status" value="1"/>
</dbReference>
<dbReference type="Gene3D" id="1.10.510.10">
    <property type="entry name" value="Transferase(Phosphotransferase) domain 1"/>
    <property type="match status" value="1"/>
</dbReference>
<dbReference type="Gene3D" id="4.10.400.10">
    <property type="entry name" value="Low-density Lipoprotein Receptor"/>
    <property type="match status" value="1"/>
</dbReference>
<dbReference type="InterPro" id="IPR017441">
    <property type="entry name" value="Protein_kinase_ATP_BS"/>
</dbReference>
<feature type="transmembrane region" description="Helical" evidence="9">
    <location>
        <begin position="654"/>
        <end position="681"/>
    </location>
</feature>
<keyword evidence="1" id="KW-0808">Transferase</keyword>
<protein>
    <submittedName>
        <fullName evidence="11">Putative serine/threonine-protein kinase GCN2</fullName>
    </submittedName>
</protein>
<keyword evidence="9" id="KW-0472">Membrane</keyword>
<comment type="similarity">
    <text evidence="6">Belongs to the protein kinase superfamily. Ser/Thr protein kinase family. GCN2 subfamily.</text>
</comment>
<dbReference type="PROSITE" id="PS50068">
    <property type="entry name" value="LDLRA_2"/>
    <property type="match status" value="1"/>
</dbReference>
<dbReference type="PANTHER" id="PTHR11042">
    <property type="entry name" value="EUKARYOTIC TRANSLATION INITIATION FACTOR 2-ALPHA KINASE EIF2-ALPHA KINASE -RELATED"/>
    <property type="match status" value="1"/>
</dbReference>
<feature type="binding site" evidence="8">
    <location>
        <position position="338"/>
    </location>
    <ligand>
        <name>ATP</name>
        <dbReference type="ChEBI" id="CHEBI:30616"/>
    </ligand>
</feature>
<name>A0A226DQ88_FOLCA</name>
<dbReference type="SMART" id="SM00220">
    <property type="entry name" value="S_TKc"/>
    <property type="match status" value="1"/>
</dbReference>
<dbReference type="InterPro" id="IPR036055">
    <property type="entry name" value="LDL_receptor-like_sf"/>
</dbReference>
<dbReference type="InterPro" id="IPR011009">
    <property type="entry name" value="Kinase-like_dom_sf"/>
</dbReference>
<dbReference type="CDD" id="cd00112">
    <property type="entry name" value="LDLa"/>
    <property type="match status" value="1"/>
</dbReference>
<keyword evidence="3 11" id="KW-0418">Kinase</keyword>
<dbReference type="InterPro" id="IPR023415">
    <property type="entry name" value="LDLR_class-A_CS"/>
</dbReference>
<dbReference type="PROSITE" id="PS00107">
    <property type="entry name" value="PROTEIN_KINASE_ATP"/>
    <property type="match status" value="1"/>
</dbReference>
<keyword evidence="9" id="KW-1133">Transmembrane helix</keyword>
<feature type="transmembrane region" description="Helical" evidence="9">
    <location>
        <begin position="623"/>
        <end position="648"/>
    </location>
</feature>
<dbReference type="InterPro" id="IPR008271">
    <property type="entry name" value="Ser/Thr_kinase_AS"/>
</dbReference>
<feature type="disulfide bond" evidence="7">
    <location>
        <begin position="115"/>
        <end position="133"/>
    </location>
</feature>
<dbReference type="AlphaFoldDB" id="A0A226DQ88"/>
<evidence type="ECO:0000256" key="9">
    <source>
        <dbReference type="SAM" id="Phobius"/>
    </source>
</evidence>
<dbReference type="GO" id="GO:0005634">
    <property type="term" value="C:nucleus"/>
    <property type="evidence" value="ECO:0007669"/>
    <property type="project" value="TreeGrafter"/>
</dbReference>
<dbReference type="OrthoDB" id="9973045at2759"/>
<feature type="transmembrane region" description="Helical" evidence="9">
    <location>
        <begin position="228"/>
        <end position="247"/>
    </location>
</feature>
<dbReference type="Pfam" id="PF00057">
    <property type="entry name" value="Ldl_recept_a"/>
    <property type="match status" value="1"/>
</dbReference>
<evidence type="ECO:0000313" key="12">
    <source>
        <dbReference type="Proteomes" id="UP000198287"/>
    </source>
</evidence>
<dbReference type="SMART" id="SM00192">
    <property type="entry name" value="LDLa"/>
    <property type="match status" value="1"/>
</dbReference>
<evidence type="ECO:0000256" key="7">
    <source>
        <dbReference type="PROSITE-ProRule" id="PRU00124"/>
    </source>
</evidence>
<dbReference type="EMBL" id="LNIX01000014">
    <property type="protein sequence ID" value="OXA46837.1"/>
    <property type="molecule type" value="Genomic_DNA"/>
</dbReference>
<proteinExistence type="inferred from homology"/>
<comment type="caution">
    <text evidence="11">The sequence shown here is derived from an EMBL/GenBank/DDBJ whole genome shotgun (WGS) entry which is preliminary data.</text>
</comment>
<evidence type="ECO:0000256" key="5">
    <source>
        <dbReference type="ARBA" id="ARBA00023157"/>
    </source>
</evidence>
<dbReference type="Gene3D" id="3.30.200.20">
    <property type="entry name" value="Phosphorylase Kinase, domain 1"/>
    <property type="match status" value="1"/>
</dbReference>
<dbReference type="Proteomes" id="UP000198287">
    <property type="component" value="Unassembled WGS sequence"/>
</dbReference>
<dbReference type="GO" id="GO:0004672">
    <property type="term" value="F:protein kinase activity"/>
    <property type="evidence" value="ECO:0007669"/>
    <property type="project" value="InterPro"/>
</dbReference>
<dbReference type="STRING" id="158441.A0A226DQ88"/>
<dbReference type="PROSITE" id="PS50011">
    <property type="entry name" value="PROTEIN_KINASE_DOM"/>
    <property type="match status" value="1"/>
</dbReference>
<evidence type="ECO:0000313" key="11">
    <source>
        <dbReference type="EMBL" id="OXA46837.1"/>
    </source>
</evidence>
<evidence type="ECO:0000256" key="8">
    <source>
        <dbReference type="PROSITE-ProRule" id="PRU10141"/>
    </source>
</evidence>
<dbReference type="Pfam" id="PF00069">
    <property type="entry name" value="Pkinase"/>
    <property type="match status" value="1"/>
</dbReference>
<dbReference type="GO" id="GO:0005737">
    <property type="term" value="C:cytoplasm"/>
    <property type="evidence" value="ECO:0007669"/>
    <property type="project" value="TreeGrafter"/>
</dbReference>
<keyword evidence="5 7" id="KW-1015">Disulfide bond</keyword>
<keyword evidence="4 8" id="KW-0067">ATP-binding</keyword>
<feature type="disulfide bond" evidence="7">
    <location>
        <begin position="108"/>
        <end position="120"/>
    </location>
</feature>
<reference evidence="11 12" key="1">
    <citation type="submission" date="2015-12" db="EMBL/GenBank/DDBJ databases">
        <title>The genome of Folsomia candida.</title>
        <authorList>
            <person name="Faddeeva A."/>
            <person name="Derks M.F."/>
            <person name="Anvar Y."/>
            <person name="Smit S."/>
            <person name="Van Straalen N."/>
            <person name="Roelofs D."/>
        </authorList>
    </citation>
    <scope>NUCLEOTIDE SEQUENCE [LARGE SCALE GENOMIC DNA]</scope>
    <source>
        <strain evidence="11 12">VU population</strain>
        <tissue evidence="11">Whole body</tissue>
    </source>
</reference>
<feature type="domain" description="Protein kinase" evidence="10">
    <location>
        <begin position="299"/>
        <end position="624"/>
    </location>
</feature>
<feature type="disulfide bond" evidence="7">
    <location>
        <begin position="127"/>
        <end position="142"/>
    </location>
</feature>
<dbReference type="PROSITE" id="PS01209">
    <property type="entry name" value="LDLRA_1"/>
    <property type="match status" value="1"/>
</dbReference>
<dbReference type="GO" id="GO:0005524">
    <property type="term" value="F:ATP binding"/>
    <property type="evidence" value="ECO:0007669"/>
    <property type="project" value="UniProtKB-UniRule"/>
</dbReference>
<feature type="transmembrane region" description="Helical" evidence="9">
    <location>
        <begin position="720"/>
        <end position="743"/>
    </location>
</feature>
<dbReference type="InterPro" id="IPR000719">
    <property type="entry name" value="Prot_kinase_dom"/>
</dbReference>
<dbReference type="Gene3D" id="2.60.20.10">
    <property type="entry name" value="Crystallins"/>
    <property type="match status" value="1"/>
</dbReference>
<dbReference type="InterPro" id="IPR050339">
    <property type="entry name" value="CC_SR_Kinase"/>
</dbReference>
<dbReference type="InterPro" id="IPR002172">
    <property type="entry name" value="LDrepeatLR_classA_rpt"/>
</dbReference>
<evidence type="ECO:0000259" key="10">
    <source>
        <dbReference type="PROSITE" id="PS50011"/>
    </source>
</evidence>
<accession>A0A226DQ88</accession>
<feature type="non-terminal residue" evidence="11">
    <location>
        <position position="755"/>
    </location>
</feature>